<dbReference type="PANTHER" id="PTHR42861">
    <property type="entry name" value="CALCIUM-TRANSPORTING ATPASE"/>
    <property type="match status" value="1"/>
</dbReference>
<dbReference type="Gene3D" id="3.40.50.1000">
    <property type="entry name" value="HAD superfamily/HAD-like"/>
    <property type="match status" value="1"/>
</dbReference>
<evidence type="ECO:0000256" key="7">
    <source>
        <dbReference type="ARBA" id="ARBA00022840"/>
    </source>
</evidence>
<keyword evidence="4 12" id="KW-0812">Transmembrane</keyword>
<dbReference type="Pfam" id="PF00122">
    <property type="entry name" value="E1-E2_ATPase"/>
    <property type="match status" value="1"/>
</dbReference>
<dbReference type="SUPFAM" id="SSF81660">
    <property type="entry name" value="Metal cation-transporting ATPase, ATP-binding domain N"/>
    <property type="match status" value="1"/>
</dbReference>
<dbReference type="PRINTS" id="PR00119">
    <property type="entry name" value="CATATPASE"/>
</dbReference>
<evidence type="ECO:0000256" key="8">
    <source>
        <dbReference type="ARBA" id="ARBA00022842"/>
    </source>
</evidence>
<dbReference type="SUPFAM" id="SSF81653">
    <property type="entry name" value="Calcium ATPase, transduction domain A"/>
    <property type="match status" value="1"/>
</dbReference>
<evidence type="ECO:0000256" key="10">
    <source>
        <dbReference type="ARBA" id="ARBA00022989"/>
    </source>
</evidence>
<evidence type="ECO:0000256" key="4">
    <source>
        <dbReference type="ARBA" id="ARBA00022692"/>
    </source>
</evidence>
<dbReference type="InterPro" id="IPR059000">
    <property type="entry name" value="ATPase_P-type_domA"/>
</dbReference>
<feature type="transmembrane region" description="Helical" evidence="12">
    <location>
        <begin position="668"/>
        <end position="686"/>
    </location>
</feature>
<name>A0A3D1JGZ8_9CHLR</name>
<protein>
    <submittedName>
        <fullName evidence="14">Plasma-membrane proton-efflux P-type ATPase</fullName>
    </submittedName>
</protein>
<dbReference type="SMART" id="SM00831">
    <property type="entry name" value="Cation_ATPase_N"/>
    <property type="match status" value="1"/>
</dbReference>
<feature type="domain" description="Cation-transporting P-type ATPase N-terminal" evidence="13">
    <location>
        <begin position="1"/>
        <end position="75"/>
    </location>
</feature>
<keyword evidence="8" id="KW-0460">Magnesium</keyword>
<keyword evidence="11 12" id="KW-0472">Membrane</keyword>
<dbReference type="PRINTS" id="PR00120">
    <property type="entry name" value="HATPASE"/>
</dbReference>
<comment type="similarity">
    <text evidence="2">Belongs to the cation transport ATPase (P-type) (TC 3.A.3) family. Type IIIA subfamily.</text>
</comment>
<dbReference type="GO" id="GO:0005524">
    <property type="term" value="F:ATP binding"/>
    <property type="evidence" value="ECO:0007669"/>
    <property type="project" value="UniProtKB-KW"/>
</dbReference>
<dbReference type="InterPro" id="IPR023214">
    <property type="entry name" value="HAD_sf"/>
</dbReference>
<evidence type="ECO:0000256" key="5">
    <source>
        <dbReference type="ARBA" id="ARBA00022723"/>
    </source>
</evidence>
<feature type="transmembrane region" description="Helical" evidence="12">
    <location>
        <begin position="756"/>
        <end position="775"/>
    </location>
</feature>
<dbReference type="PROSITE" id="PS00154">
    <property type="entry name" value="ATPASE_E1_E2"/>
    <property type="match status" value="1"/>
</dbReference>
<dbReference type="Gene3D" id="2.70.150.10">
    <property type="entry name" value="Calcium-transporting ATPase, cytoplasmic transduction domain A"/>
    <property type="match status" value="1"/>
</dbReference>
<feature type="transmembrane region" description="Helical" evidence="12">
    <location>
        <begin position="221"/>
        <end position="247"/>
    </location>
</feature>
<keyword evidence="10 12" id="KW-1133">Transmembrane helix</keyword>
<dbReference type="InterPro" id="IPR004014">
    <property type="entry name" value="ATPase_P-typ_cation-transptr_N"/>
</dbReference>
<keyword evidence="9" id="KW-1278">Translocase</keyword>
<dbReference type="AlphaFoldDB" id="A0A3D1JGZ8"/>
<reference evidence="14 15" key="1">
    <citation type="journal article" date="2018" name="Nat. Biotechnol.">
        <title>A standardized bacterial taxonomy based on genome phylogeny substantially revises the tree of life.</title>
        <authorList>
            <person name="Parks D.H."/>
            <person name="Chuvochina M."/>
            <person name="Waite D.W."/>
            <person name="Rinke C."/>
            <person name="Skarshewski A."/>
            <person name="Chaumeil P.A."/>
            <person name="Hugenholtz P."/>
        </authorList>
    </citation>
    <scope>NUCLEOTIDE SEQUENCE [LARGE SCALE GENOMIC DNA]</scope>
    <source>
        <strain evidence="14">UBA8781</strain>
    </source>
</reference>
<keyword evidence="3" id="KW-0597">Phosphoprotein</keyword>
<dbReference type="InterPro" id="IPR001757">
    <property type="entry name" value="P_typ_ATPase"/>
</dbReference>
<evidence type="ECO:0000256" key="1">
    <source>
        <dbReference type="ARBA" id="ARBA00004141"/>
    </source>
</evidence>
<dbReference type="NCBIfam" id="TIGR01647">
    <property type="entry name" value="ATPase-IIIA_H"/>
    <property type="match status" value="1"/>
</dbReference>
<dbReference type="STRING" id="229919.GCA_001050195_03460"/>
<evidence type="ECO:0000256" key="11">
    <source>
        <dbReference type="ARBA" id="ARBA00023136"/>
    </source>
</evidence>
<dbReference type="GO" id="GO:0008553">
    <property type="term" value="F:P-type proton-exporting transporter activity"/>
    <property type="evidence" value="ECO:0007669"/>
    <property type="project" value="InterPro"/>
</dbReference>
<feature type="transmembrane region" description="Helical" evidence="12">
    <location>
        <begin position="729"/>
        <end position="750"/>
    </location>
</feature>
<proteinExistence type="inferred from homology"/>
<comment type="caution">
    <text evidence="14">The sequence shown here is derived from an EMBL/GenBank/DDBJ whole genome shotgun (WGS) entry which is preliminary data.</text>
</comment>
<dbReference type="SUPFAM" id="SSF81665">
    <property type="entry name" value="Calcium ATPase, transmembrane domain M"/>
    <property type="match status" value="1"/>
</dbReference>
<keyword evidence="5" id="KW-0479">Metal-binding</keyword>
<dbReference type="FunFam" id="3.40.50.1000:FF:000211">
    <property type="entry name" value="Plasma membrane ATPase"/>
    <property type="match status" value="1"/>
</dbReference>
<keyword evidence="7" id="KW-0067">ATP-binding</keyword>
<evidence type="ECO:0000256" key="9">
    <source>
        <dbReference type="ARBA" id="ARBA00022967"/>
    </source>
</evidence>
<evidence type="ECO:0000313" key="15">
    <source>
        <dbReference type="Proteomes" id="UP000264141"/>
    </source>
</evidence>
<dbReference type="Gene3D" id="3.40.1110.10">
    <property type="entry name" value="Calcium-transporting ATPase, cytoplasmic domain N"/>
    <property type="match status" value="1"/>
</dbReference>
<feature type="transmembrane region" description="Helical" evidence="12">
    <location>
        <begin position="698"/>
        <end position="717"/>
    </location>
</feature>
<dbReference type="Proteomes" id="UP000264141">
    <property type="component" value="Unassembled WGS sequence"/>
</dbReference>
<dbReference type="SFLD" id="SFLDS00003">
    <property type="entry name" value="Haloacid_Dehalogenase"/>
    <property type="match status" value="1"/>
</dbReference>
<dbReference type="GO" id="GO:0046872">
    <property type="term" value="F:metal ion binding"/>
    <property type="evidence" value="ECO:0007669"/>
    <property type="project" value="UniProtKB-KW"/>
</dbReference>
<evidence type="ECO:0000259" key="13">
    <source>
        <dbReference type="SMART" id="SM00831"/>
    </source>
</evidence>
<dbReference type="NCBIfam" id="TIGR01494">
    <property type="entry name" value="ATPase_P-type"/>
    <property type="match status" value="2"/>
</dbReference>
<dbReference type="InterPro" id="IPR008250">
    <property type="entry name" value="ATPase_P-typ_transduc_dom_A_sf"/>
</dbReference>
<dbReference type="Pfam" id="PF00702">
    <property type="entry name" value="Hydrolase"/>
    <property type="match status" value="1"/>
</dbReference>
<accession>A0A3D1JGZ8</accession>
<dbReference type="InterPro" id="IPR044492">
    <property type="entry name" value="P_typ_ATPase_HD_dom"/>
</dbReference>
<dbReference type="Gene3D" id="1.20.1110.10">
    <property type="entry name" value="Calcium-transporting ATPase, transmembrane domain"/>
    <property type="match status" value="1"/>
</dbReference>
<gene>
    <name evidence="14" type="ORF">DEQ80_07685</name>
</gene>
<dbReference type="InterPro" id="IPR023298">
    <property type="entry name" value="ATPase_P-typ_TM_dom_sf"/>
</dbReference>
<dbReference type="GO" id="GO:0120029">
    <property type="term" value="P:proton export across plasma membrane"/>
    <property type="evidence" value="ECO:0007669"/>
    <property type="project" value="InterPro"/>
</dbReference>
<keyword evidence="6" id="KW-0547">Nucleotide-binding</keyword>
<dbReference type="OrthoDB" id="9760364at2"/>
<feature type="transmembrane region" description="Helical" evidence="12">
    <location>
        <begin position="628"/>
        <end position="647"/>
    </location>
</feature>
<evidence type="ECO:0000256" key="3">
    <source>
        <dbReference type="ARBA" id="ARBA00022553"/>
    </source>
</evidence>
<dbReference type="InterPro" id="IPR006534">
    <property type="entry name" value="P-type_ATPase_IIIA"/>
</dbReference>
<dbReference type="InterPro" id="IPR036412">
    <property type="entry name" value="HAD-like_sf"/>
</dbReference>
<dbReference type="EMBL" id="DPBP01000030">
    <property type="protein sequence ID" value="HCE17724.1"/>
    <property type="molecule type" value="Genomic_DNA"/>
</dbReference>
<evidence type="ECO:0000313" key="14">
    <source>
        <dbReference type="EMBL" id="HCE17724.1"/>
    </source>
</evidence>
<dbReference type="RefSeq" id="WP_084001706.1">
    <property type="nucleotide sequence ID" value="NZ_DF967967.1"/>
</dbReference>
<organism evidence="14 15">
    <name type="scientific">Anaerolinea thermolimosa</name>
    <dbReference type="NCBI Taxonomy" id="229919"/>
    <lineage>
        <taxon>Bacteria</taxon>
        <taxon>Bacillati</taxon>
        <taxon>Chloroflexota</taxon>
        <taxon>Anaerolineae</taxon>
        <taxon>Anaerolineales</taxon>
        <taxon>Anaerolineaceae</taxon>
        <taxon>Anaerolinea</taxon>
    </lineage>
</organism>
<dbReference type="InterPro" id="IPR023299">
    <property type="entry name" value="ATPase_P-typ_cyto_dom_N"/>
</dbReference>
<dbReference type="GO" id="GO:0016020">
    <property type="term" value="C:membrane"/>
    <property type="evidence" value="ECO:0007669"/>
    <property type="project" value="UniProtKB-SubCell"/>
</dbReference>
<dbReference type="GO" id="GO:0016887">
    <property type="term" value="F:ATP hydrolysis activity"/>
    <property type="evidence" value="ECO:0007669"/>
    <property type="project" value="InterPro"/>
</dbReference>
<evidence type="ECO:0000256" key="2">
    <source>
        <dbReference type="ARBA" id="ARBA00008804"/>
    </source>
</evidence>
<dbReference type="SFLD" id="SFLDF00027">
    <property type="entry name" value="p-type_atpase"/>
    <property type="match status" value="1"/>
</dbReference>
<evidence type="ECO:0000256" key="6">
    <source>
        <dbReference type="ARBA" id="ARBA00022741"/>
    </source>
</evidence>
<dbReference type="SUPFAM" id="SSF56784">
    <property type="entry name" value="HAD-like"/>
    <property type="match status" value="1"/>
</dbReference>
<dbReference type="Pfam" id="PF00690">
    <property type="entry name" value="Cation_ATPase_N"/>
    <property type="match status" value="1"/>
</dbReference>
<dbReference type="SFLD" id="SFLDG00002">
    <property type="entry name" value="C1.7:_P-type_atpase_like"/>
    <property type="match status" value="1"/>
</dbReference>
<dbReference type="FunFam" id="2.70.150.10:FF:000042">
    <property type="entry name" value="Plasma membrane ATPase"/>
    <property type="match status" value="1"/>
</dbReference>
<evidence type="ECO:0000256" key="12">
    <source>
        <dbReference type="SAM" id="Phobius"/>
    </source>
</evidence>
<sequence length="788" mass="85902">MHMNLSTAHPVNVDSNKPAFNGLSASEAAERLKQYGPNAVREQKTSSLLLLVKKFWGPIPWMLELTILLEIYLGKTTEAIIIGSLLVFNAMLSFFQERHAQNALELLRKKLTIQSRVLRDGTWQVIPAENLVPGDVIHLRMGDLIPADVKLLDGQIQMDQSSLTGESTPVDGGKDQMAYAGSIIKRGEATGEVMATGAQTRFGKTAELVRTAKTASHLEEVVFAIVKYLVVADVALALIVAVYSIILQLPWHTILPFILILLVASVPVALPAMFTLTTALGATELSHKGVLVSRLSAIEEAAAMDVLASDKTGTLTENRLTLAAIKPYPPFTEEDVLRMAVLASDEATQDPLDMAILDAARQRGIAVSAETIQFTPFDPEKKRSEALIKQSDGTTQKVMKGAPLTLAKLSGTGEKIEEEVREFAQKGYRVLAVAAGNDDESLRLSGLIGLYDPPRKDSKELIQSLSDLGIRVLMVTGDDAQTAQAVAHQVGIAGNACSAETLKSPTESADGSCTIYAGVFPEDKIHLVQKLQKAGHIVGMTGDGVNDAPALKQAEVGIAVASATDVAKAAASLVLTTPGLRNILSAVETSREIYQRMLTYTLNKIIKTFQIALFLSLGFLFSREFVITPLQIVLLLFANDFMTMSIATDRVTASPKPDRWNIFSLMKIALFLALPVLILSFGFFYAAKSLFNLPLEQVQTLMFVMLVFTGQANVYLVRERRHFWNSIPSRWMLLGTLVDVILVGMLASLGILLPPISFSFIVITLIVVALYLLLVDRLKITAFRWARF</sequence>
<comment type="subcellular location">
    <subcellularLocation>
        <location evidence="1">Membrane</location>
        <topology evidence="1">Multi-pass membrane protein</topology>
    </subcellularLocation>
</comment>
<feature type="transmembrane region" description="Helical" evidence="12">
    <location>
        <begin position="253"/>
        <end position="276"/>
    </location>
</feature>
<dbReference type="InterPro" id="IPR018303">
    <property type="entry name" value="ATPase_P-typ_P_site"/>
</dbReference>